<proteinExistence type="inferred from homology"/>
<gene>
    <name evidence="3" type="ORF">GNZ12_26555</name>
</gene>
<dbReference type="SUPFAM" id="SSF111283">
    <property type="entry name" value="Putative modulator of DNA gyrase, PmbA/TldD"/>
    <property type="match status" value="1"/>
</dbReference>
<reference evidence="3 4" key="1">
    <citation type="submission" date="2019-11" db="EMBL/GenBank/DDBJ databases">
        <title>Metabolism of dissolved organic matter in forest soils.</title>
        <authorList>
            <person name="Cyle K.T."/>
            <person name="Wilhelm R.C."/>
            <person name="Martinez C.E."/>
        </authorList>
    </citation>
    <scope>NUCLEOTIDE SEQUENCE [LARGE SCALE GENOMIC DNA]</scope>
    <source>
        <strain evidence="3 4">1N</strain>
    </source>
</reference>
<protein>
    <submittedName>
        <fullName evidence="3">TldD/PmbA family protein</fullName>
    </submittedName>
</protein>
<dbReference type="PANTHER" id="PTHR30624">
    <property type="entry name" value="UNCHARACTERIZED PROTEIN TLDD AND PMBA"/>
    <property type="match status" value="1"/>
</dbReference>
<feature type="domain" description="Metalloprotease TldD/E C-terminal" evidence="2">
    <location>
        <begin position="232"/>
        <end position="474"/>
    </location>
</feature>
<evidence type="ECO:0000259" key="2">
    <source>
        <dbReference type="Pfam" id="PF19289"/>
    </source>
</evidence>
<dbReference type="InterPro" id="IPR051463">
    <property type="entry name" value="Peptidase_U62_metallo"/>
</dbReference>
<dbReference type="InterPro" id="IPR035068">
    <property type="entry name" value="TldD/PmbA_N"/>
</dbReference>
<dbReference type="EMBL" id="WOEY01000104">
    <property type="protein sequence ID" value="NPT44814.1"/>
    <property type="molecule type" value="Genomic_DNA"/>
</dbReference>
<evidence type="ECO:0000313" key="3">
    <source>
        <dbReference type="EMBL" id="NPT44814.1"/>
    </source>
</evidence>
<dbReference type="Pfam" id="PF19289">
    <property type="entry name" value="PmbA_TldD_3rd"/>
    <property type="match status" value="1"/>
</dbReference>
<name>A0ABX2BVA6_9BURK</name>
<dbReference type="InterPro" id="IPR036059">
    <property type="entry name" value="TldD/PmbA_sf"/>
</dbReference>
<accession>A0ABX2BVA6</accession>
<keyword evidence="4" id="KW-1185">Reference proteome</keyword>
<organism evidence="3 4">
    <name type="scientific">Paraburkholderia solitsugae</name>
    <dbReference type="NCBI Taxonomy" id="2675748"/>
    <lineage>
        <taxon>Bacteria</taxon>
        <taxon>Pseudomonadati</taxon>
        <taxon>Pseudomonadota</taxon>
        <taxon>Betaproteobacteria</taxon>
        <taxon>Burkholderiales</taxon>
        <taxon>Burkholderiaceae</taxon>
        <taxon>Paraburkholderia</taxon>
    </lineage>
</organism>
<sequence>MIDERWAQAARSLTSRAAFWSLRIVDEQIDDHEIRNDIAQPMRTVRDCGAMLIAWVDAGAGYAATANLSAAGLQAALDLATARAEASAALSLIDHREVARPAVSGHYVSPNAQRALPSRAEWLDRLAVECAGANLDARIVERVAAVQITHTDQLYMTGDGVRIDQQFQFVMPQLSVAAHADGDTQVRTLGGNYGTLGQGGMEVLTRFGFDGSGVRVANEALQLLAAPNCPSGKRDLLLMPDQMMLQIHESIGHPLELDRILGDERNFAGWSFVKKEMFGSYRYGSELLNVTFDPELREEAASYAFDDDGTEAHKQYLIRDGVLERPLGGALSQQRAHMAGVANSRASNWNRPPIDRMANLNIEPGESSLEQMIGNIEHGILMRTNTSWSIDDHRNKFQFGCEFGQLIENGKLTQIVKQPNYRGISANFWRSLSAVGNADTREVYGTSMCGKGEPAQIIRVGHASPACVFSNIDVFGGA</sequence>
<dbReference type="Proteomes" id="UP000652198">
    <property type="component" value="Unassembled WGS sequence"/>
</dbReference>
<dbReference type="PANTHER" id="PTHR30624:SF10">
    <property type="entry name" value="CONSERVED PROTEIN"/>
    <property type="match status" value="1"/>
</dbReference>
<dbReference type="RefSeq" id="WP_172315177.1">
    <property type="nucleotide sequence ID" value="NZ_WOEY01000104.1"/>
</dbReference>
<evidence type="ECO:0000313" key="4">
    <source>
        <dbReference type="Proteomes" id="UP000652198"/>
    </source>
</evidence>
<comment type="similarity">
    <text evidence="1">Belongs to the peptidase U62 family.</text>
</comment>
<dbReference type="Gene3D" id="3.30.2290.10">
    <property type="entry name" value="PmbA/TldD superfamily"/>
    <property type="match status" value="1"/>
</dbReference>
<comment type="caution">
    <text evidence="3">The sequence shown here is derived from an EMBL/GenBank/DDBJ whole genome shotgun (WGS) entry which is preliminary data.</text>
</comment>
<dbReference type="InterPro" id="IPR045569">
    <property type="entry name" value="Metalloprtase-TldD/E_C"/>
</dbReference>
<evidence type="ECO:0000256" key="1">
    <source>
        <dbReference type="ARBA" id="ARBA00005836"/>
    </source>
</evidence>